<evidence type="ECO:0000259" key="4">
    <source>
        <dbReference type="PROSITE" id="PS50181"/>
    </source>
</evidence>
<dbReference type="SUPFAM" id="SSF81383">
    <property type="entry name" value="F-box domain"/>
    <property type="match status" value="1"/>
</dbReference>
<name>A0A6A5TQY5_9PLEO</name>
<keyword evidence="2 3" id="KW-0802">TPR repeat</keyword>
<dbReference type="EMBL" id="ML976998">
    <property type="protein sequence ID" value="KAF1954674.1"/>
    <property type="molecule type" value="Genomic_DNA"/>
</dbReference>
<dbReference type="Gene3D" id="3.80.10.10">
    <property type="entry name" value="Ribonuclease Inhibitor"/>
    <property type="match status" value="1"/>
</dbReference>
<keyword evidence="6" id="KW-1185">Reference proteome</keyword>
<evidence type="ECO:0000313" key="5">
    <source>
        <dbReference type="EMBL" id="KAF1954674.1"/>
    </source>
</evidence>
<dbReference type="PANTHER" id="PTHR22904:SF523">
    <property type="entry name" value="STRESS-INDUCED-PHOSPHOPROTEIN 1"/>
    <property type="match status" value="1"/>
</dbReference>
<organism evidence="5 6">
    <name type="scientific">Byssothecium circinans</name>
    <dbReference type="NCBI Taxonomy" id="147558"/>
    <lineage>
        <taxon>Eukaryota</taxon>
        <taxon>Fungi</taxon>
        <taxon>Dikarya</taxon>
        <taxon>Ascomycota</taxon>
        <taxon>Pezizomycotina</taxon>
        <taxon>Dothideomycetes</taxon>
        <taxon>Pleosporomycetidae</taxon>
        <taxon>Pleosporales</taxon>
        <taxon>Massarineae</taxon>
        <taxon>Massarinaceae</taxon>
        <taxon>Byssothecium</taxon>
    </lineage>
</organism>
<gene>
    <name evidence="5" type="ORF">CC80DRAFT_536820</name>
</gene>
<dbReference type="Gene3D" id="1.20.1280.50">
    <property type="match status" value="1"/>
</dbReference>
<dbReference type="Pfam" id="PF00646">
    <property type="entry name" value="F-box"/>
    <property type="match status" value="1"/>
</dbReference>
<dbReference type="PROSITE" id="PS50181">
    <property type="entry name" value="FBOX"/>
    <property type="match status" value="1"/>
</dbReference>
<evidence type="ECO:0000313" key="6">
    <source>
        <dbReference type="Proteomes" id="UP000800035"/>
    </source>
</evidence>
<dbReference type="GO" id="GO:0051879">
    <property type="term" value="F:Hsp90 protein binding"/>
    <property type="evidence" value="ECO:0007669"/>
    <property type="project" value="TreeGrafter"/>
</dbReference>
<dbReference type="InterPro" id="IPR011990">
    <property type="entry name" value="TPR-like_helical_dom_sf"/>
</dbReference>
<dbReference type="InterPro" id="IPR019734">
    <property type="entry name" value="TPR_rpt"/>
</dbReference>
<dbReference type="PROSITE" id="PS50005">
    <property type="entry name" value="TPR"/>
    <property type="match status" value="1"/>
</dbReference>
<evidence type="ECO:0000256" key="1">
    <source>
        <dbReference type="ARBA" id="ARBA00022737"/>
    </source>
</evidence>
<dbReference type="InterPro" id="IPR001810">
    <property type="entry name" value="F-box_dom"/>
</dbReference>
<dbReference type="InterPro" id="IPR032675">
    <property type="entry name" value="LRR_dom_sf"/>
</dbReference>
<accession>A0A6A5TQY5</accession>
<dbReference type="AlphaFoldDB" id="A0A6A5TQY5"/>
<dbReference type="Proteomes" id="UP000800035">
    <property type="component" value="Unassembled WGS sequence"/>
</dbReference>
<dbReference type="Gene3D" id="1.25.40.10">
    <property type="entry name" value="Tetratricopeptide repeat domain"/>
    <property type="match status" value="1"/>
</dbReference>
<evidence type="ECO:0000256" key="2">
    <source>
        <dbReference type="ARBA" id="ARBA00022803"/>
    </source>
</evidence>
<feature type="repeat" description="TPR" evidence="3">
    <location>
        <begin position="7"/>
        <end position="40"/>
    </location>
</feature>
<dbReference type="InterPro" id="IPR036047">
    <property type="entry name" value="F-box-like_dom_sf"/>
</dbReference>
<sequence>MARTISASEYQELGRTYYKKKQYEKAIEAFTNGIEAAVIPTVSLFDYRAACQEKLENYTAAVKDGREAIRANKQDVRGYLRTGNALQKLNKLDIAVGIYKFGMKNVPVDRKHFEVLQKMHDQLTRKLSPPKAIDPLAVLPVELAEMVIGYIPFKNIVNCLRVSKGWKNYLIKRQKLWLDIDFSEAVKPVSRSFVRRAVQYSENQVTRLVVHRFQHTDMLRNIATVCKDLREIEIISLPMLLAESLIEIAQCAQNLKKFKIRAGISSDTMIQILRHGPTLEHIEFYQITGHVGTEWKGPFPNLQTAVLNKGDINGPEQSMMVGPLLLQAPSLQSITLSSWAIVAHIPYTLFAQTTLTSLELKRVRIPHFPVLPSTLKRLVLVPRQQFSLRAPQPGAVLAPHDDGWSWSNARNSRVQHLEHLVLRDVKDLSPDFLEALLDIWHDPENGETHRFPESDQTPLKHLWLGGLLAESTPEGLFNDSGLLSGPRILTPSLQSLSIAGLPCTDDDIETLVTHPLHLQTLDISSTNVSGASLKILADKQLDLQYLKADCCRRISSRDAVVYAQKRGISVSCSMIESGGRGGKKVRYG</sequence>
<dbReference type="OrthoDB" id="629492at2759"/>
<dbReference type="SUPFAM" id="SSF48452">
    <property type="entry name" value="TPR-like"/>
    <property type="match status" value="1"/>
</dbReference>
<evidence type="ECO:0000256" key="3">
    <source>
        <dbReference type="PROSITE-ProRule" id="PRU00339"/>
    </source>
</evidence>
<keyword evidence="1" id="KW-0677">Repeat</keyword>
<dbReference type="SUPFAM" id="SSF52047">
    <property type="entry name" value="RNI-like"/>
    <property type="match status" value="1"/>
</dbReference>
<proteinExistence type="predicted"/>
<protein>
    <recommendedName>
        <fullName evidence="4">F-box domain-containing protein</fullName>
    </recommendedName>
</protein>
<feature type="domain" description="F-box" evidence="4">
    <location>
        <begin position="133"/>
        <end position="180"/>
    </location>
</feature>
<reference evidence="5" key="1">
    <citation type="journal article" date="2020" name="Stud. Mycol.">
        <title>101 Dothideomycetes genomes: a test case for predicting lifestyles and emergence of pathogens.</title>
        <authorList>
            <person name="Haridas S."/>
            <person name="Albert R."/>
            <person name="Binder M."/>
            <person name="Bloem J."/>
            <person name="Labutti K."/>
            <person name="Salamov A."/>
            <person name="Andreopoulos B."/>
            <person name="Baker S."/>
            <person name="Barry K."/>
            <person name="Bills G."/>
            <person name="Bluhm B."/>
            <person name="Cannon C."/>
            <person name="Castanera R."/>
            <person name="Culley D."/>
            <person name="Daum C."/>
            <person name="Ezra D."/>
            <person name="Gonzalez J."/>
            <person name="Henrissat B."/>
            <person name="Kuo A."/>
            <person name="Liang C."/>
            <person name="Lipzen A."/>
            <person name="Lutzoni F."/>
            <person name="Magnuson J."/>
            <person name="Mondo S."/>
            <person name="Nolan M."/>
            <person name="Ohm R."/>
            <person name="Pangilinan J."/>
            <person name="Park H.-J."/>
            <person name="Ramirez L."/>
            <person name="Alfaro M."/>
            <person name="Sun H."/>
            <person name="Tritt A."/>
            <person name="Yoshinaga Y."/>
            <person name="Zwiers L.-H."/>
            <person name="Turgeon B."/>
            <person name="Goodwin S."/>
            <person name="Spatafora J."/>
            <person name="Crous P."/>
            <person name="Grigoriev I."/>
        </authorList>
    </citation>
    <scope>NUCLEOTIDE SEQUENCE</scope>
    <source>
        <strain evidence="5">CBS 675.92</strain>
    </source>
</reference>
<dbReference type="SMART" id="SM00028">
    <property type="entry name" value="TPR"/>
    <property type="match status" value="3"/>
</dbReference>
<dbReference type="PANTHER" id="PTHR22904">
    <property type="entry name" value="TPR REPEAT CONTAINING PROTEIN"/>
    <property type="match status" value="1"/>
</dbReference>